<comment type="function">
    <text evidence="17">Catalyzes the conversion of 3-deoxy-D-arabino-heptulosonate 7-phosphate (DAHP) to dehydroquinate (DHQ).</text>
</comment>
<dbReference type="InterPro" id="IPR030960">
    <property type="entry name" value="DHQS/DOIS_N"/>
</dbReference>
<feature type="binding site" evidence="16">
    <location>
        <position position="90"/>
    </location>
    <ligand>
        <name>substrate</name>
    </ligand>
</feature>
<dbReference type="InterPro" id="IPR023000">
    <property type="entry name" value="Shikimate_kinase_CS"/>
</dbReference>
<evidence type="ECO:0000256" key="10">
    <source>
        <dbReference type="ARBA" id="ARBA00022840"/>
    </source>
</evidence>
<feature type="binding site" evidence="17">
    <location>
        <begin position="372"/>
        <end position="376"/>
    </location>
    <ligand>
        <name>NAD(+)</name>
        <dbReference type="ChEBI" id="CHEBI:57540"/>
    </ligand>
</feature>
<evidence type="ECO:0000256" key="7">
    <source>
        <dbReference type="ARBA" id="ARBA00022679"/>
    </source>
</evidence>
<dbReference type="Gene3D" id="3.40.50.300">
    <property type="entry name" value="P-loop containing nucleotide triphosphate hydrolases"/>
    <property type="match status" value="1"/>
</dbReference>
<evidence type="ECO:0000259" key="20">
    <source>
        <dbReference type="Pfam" id="PF24621"/>
    </source>
</evidence>
<comment type="caution">
    <text evidence="17">Lacks conserved residue(s) required for the propagation of feature annotation.</text>
</comment>
<keyword evidence="7 16" id="KW-0808">Transferase</keyword>
<name>A0ABM6Z6K3_9ACTO</name>
<comment type="cofactor">
    <cofactor evidence="16">
        <name>Mg(2+)</name>
        <dbReference type="ChEBI" id="CHEBI:18420"/>
    </cofactor>
    <text evidence="16">Binds 1 Mg(2+) ion per subunit.</text>
</comment>
<keyword evidence="9 16" id="KW-0418">Kinase</keyword>
<evidence type="ECO:0000256" key="3">
    <source>
        <dbReference type="ARBA" id="ARBA00004661"/>
    </source>
</evidence>
<evidence type="ECO:0000256" key="16">
    <source>
        <dbReference type="HAMAP-Rule" id="MF_00109"/>
    </source>
</evidence>
<evidence type="ECO:0000313" key="22">
    <source>
        <dbReference type="Proteomes" id="UP000273001"/>
    </source>
</evidence>
<feature type="binding site" evidence="16">
    <location>
        <position position="65"/>
    </location>
    <ligand>
        <name>substrate</name>
    </ligand>
</feature>
<proteinExistence type="inferred from homology"/>
<keyword evidence="14" id="KW-0511">Multifunctional enzyme</keyword>
<dbReference type="InterPro" id="IPR031322">
    <property type="entry name" value="Shikimate/glucono_kinase"/>
</dbReference>
<dbReference type="PROSITE" id="PS01128">
    <property type="entry name" value="SHIKIMATE_KINASE"/>
    <property type="match status" value="1"/>
</dbReference>
<feature type="binding site" evidence="17">
    <location>
        <position position="451"/>
    </location>
    <ligand>
        <name>Zn(2+)</name>
        <dbReference type="ChEBI" id="CHEBI:29105"/>
    </ligand>
</feature>
<feature type="domain" description="3-dehydroquinate synthase N-terminal" evidence="19">
    <location>
        <begin position="334"/>
        <end position="446"/>
    </location>
</feature>
<evidence type="ECO:0000256" key="17">
    <source>
        <dbReference type="HAMAP-Rule" id="MF_00110"/>
    </source>
</evidence>
<feature type="binding site" evidence="16">
    <location>
        <begin position="19"/>
        <end position="24"/>
    </location>
    <ligand>
        <name>ATP</name>
        <dbReference type="ChEBI" id="CHEBI:30616"/>
    </ligand>
</feature>
<comment type="cofactor">
    <cofactor evidence="2 17">
        <name>NAD(+)</name>
        <dbReference type="ChEBI" id="CHEBI:57540"/>
    </cofactor>
</comment>
<dbReference type="EMBL" id="CP032514">
    <property type="protein sequence ID" value="AYD90845.1"/>
    <property type="molecule type" value="Genomic_DNA"/>
</dbReference>
<keyword evidence="22" id="KW-1185">Reference proteome</keyword>
<keyword evidence="10 16" id="KW-0067">ATP-binding</keyword>
<feature type="binding site" evidence="17">
    <location>
        <position position="418"/>
    </location>
    <ligand>
        <name>NAD(+)</name>
        <dbReference type="ChEBI" id="CHEBI:57540"/>
    </ligand>
</feature>
<dbReference type="InterPro" id="IPR000623">
    <property type="entry name" value="Shikimate_kinase/TSH1"/>
</dbReference>
<dbReference type="PANTHER" id="PTHR43622">
    <property type="entry name" value="3-DEHYDROQUINATE SYNTHASE"/>
    <property type="match status" value="1"/>
</dbReference>
<comment type="pathway">
    <text evidence="4 16">Metabolic intermediate biosynthesis; chorismate biosynthesis; chorismate from D-erythrose 4-phosphate and phosphoenolpyruvate: step 5/7.</text>
</comment>
<feature type="binding site" evidence="17">
    <location>
        <begin position="396"/>
        <end position="397"/>
    </location>
    <ligand>
        <name>NAD(+)</name>
        <dbReference type="ChEBI" id="CHEBI:57540"/>
    </ligand>
</feature>
<comment type="catalytic activity">
    <reaction evidence="1 17">
        <text>7-phospho-2-dehydro-3-deoxy-D-arabino-heptonate = 3-dehydroquinate + phosphate</text>
        <dbReference type="Rhea" id="RHEA:21968"/>
        <dbReference type="ChEBI" id="CHEBI:32364"/>
        <dbReference type="ChEBI" id="CHEBI:43474"/>
        <dbReference type="ChEBI" id="CHEBI:58394"/>
        <dbReference type="EC" id="4.2.3.4"/>
    </reaction>
</comment>
<evidence type="ECO:0000256" key="8">
    <source>
        <dbReference type="ARBA" id="ARBA00022741"/>
    </source>
</evidence>
<keyword evidence="17" id="KW-0170">Cobalt</keyword>
<keyword evidence="17" id="KW-0479">Metal-binding</keyword>
<sequence length="635" mass="65608">MPPAVDAEVLPLVLVGLPGAGKTTVARLLAHALGVQVTDTDAEVRRRSRMTIPEIFASEGEERFRDREHRAVRAVLDSPAAAHGVVALGGGAVVRKENRELLKGRVVVYLEATPLTAAVHVGDGSGRPLMTTGDEAPGGAGTLPARIGAVPEQGTSSPGAADTAVGQDPQDAKQDGGGGSHDPVLERMEALYAQRAALYEEVASITVPTDGLSAEQVAALVLVALGARPHRVAGALAPVAPGSGDVTGSARAGAQYEEPPVPEAVGLRRIGVRGPHAYEVLVGRGLQDQLQAAVRQVAGGGRGGVAVVHDEHLGAVAATYEAELGRAGLRTTRIRVPAGEEAKTAKVLEKVWHDLGVFRMGRDGVVVGLGGGAVTDLAGFAAASWLRGVPVVQVPTSLLAMVDAAVGGKTGINTAAGKNLVGAFHPPSVVLADTQTLASLPGAELRAGLGEVVKCGLIADPVILERLLEDPQACTRWDSPVLAELVARSVSVKAAVVSEDLTESGQREVLNYGHTYAHAVERATGYTWRHGEAVAVGCLFAAHTAHLAGRLDAETLAVHYRVLSAVGLPTSFPQGHGRWEELHEIMLSDKKVRGGVLRMVLLERVAAPVRTTAPGEPVLRLAHEAVTAGGHGAAR</sequence>
<evidence type="ECO:0000256" key="2">
    <source>
        <dbReference type="ARBA" id="ARBA00001911"/>
    </source>
</evidence>
<evidence type="ECO:0000256" key="12">
    <source>
        <dbReference type="ARBA" id="ARBA00023141"/>
    </source>
</evidence>
<dbReference type="GO" id="GO:0003856">
    <property type="term" value="F:3-dehydroquinate synthase activity"/>
    <property type="evidence" value="ECO:0007669"/>
    <property type="project" value="UniProtKB-EC"/>
</dbReference>
<evidence type="ECO:0000256" key="11">
    <source>
        <dbReference type="ARBA" id="ARBA00023027"/>
    </source>
</evidence>
<dbReference type="NCBIfam" id="TIGR01357">
    <property type="entry name" value="aroB"/>
    <property type="match status" value="1"/>
</dbReference>
<keyword evidence="13 17" id="KW-0456">Lyase</keyword>
<evidence type="ECO:0000313" key="21">
    <source>
        <dbReference type="EMBL" id="AYD90845.1"/>
    </source>
</evidence>
<accession>A0ABM6Z6K3</accession>
<dbReference type="HAMAP" id="MF_00110">
    <property type="entry name" value="DHQ_synthase"/>
    <property type="match status" value="1"/>
</dbReference>
<comment type="similarity">
    <text evidence="16">Belongs to the shikimate kinase family.</text>
</comment>
<feature type="binding site" evidence="16">
    <location>
        <position position="23"/>
    </location>
    <ligand>
        <name>Mg(2+)</name>
        <dbReference type="ChEBI" id="CHEBI:18420"/>
    </ligand>
</feature>
<dbReference type="InterPro" id="IPR027417">
    <property type="entry name" value="P-loop_NTPase"/>
</dbReference>
<comment type="similarity">
    <text evidence="17">Belongs to the sugar phosphate cyclases superfamily. Dehydroquinate synthase family.</text>
</comment>
<dbReference type="CDD" id="cd08195">
    <property type="entry name" value="DHQS"/>
    <property type="match status" value="1"/>
</dbReference>
<dbReference type="InterPro" id="IPR056179">
    <property type="entry name" value="DHQS_C"/>
</dbReference>
<organism evidence="21 22">
    <name type="scientific">Actinomyces lilanjuaniae</name>
    <dbReference type="NCBI Taxonomy" id="2321394"/>
    <lineage>
        <taxon>Bacteria</taxon>
        <taxon>Bacillati</taxon>
        <taxon>Actinomycetota</taxon>
        <taxon>Actinomycetes</taxon>
        <taxon>Actinomycetales</taxon>
        <taxon>Actinomycetaceae</taxon>
        <taxon>Actinomyces</taxon>
    </lineage>
</organism>
<evidence type="ECO:0000256" key="5">
    <source>
        <dbReference type="ARBA" id="ARBA00022490"/>
    </source>
</evidence>
<reference evidence="21 22" key="1">
    <citation type="submission" date="2018-09" db="EMBL/GenBank/DDBJ databases">
        <authorList>
            <person name="Li J."/>
        </authorList>
    </citation>
    <scope>NUCLEOTIDE SEQUENCE [LARGE SCALE GENOMIC DNA]</scope>
    <source>
        <strain evidence="21 22">2129</strain>
    </source>
</reference>
<feature type="domain" description="3-dehydroquinate synthase C-terminal" evidence="20">
    <location>
        <begin position="448"/>
        <end position="592"/>
    </location>
</feature>
<dbReference type="InterPro" id="IPR050071">
    <property type="entry name" value="Dehydroquinate_synthase"/>
</dbReference>
<keyword evidence="12 17" id="KW-0057">Aromatic amino acid biosynthesis</keyword>
<feature type="binding site" evidence="16">
    <location>
        <position position="127"/>
    </location>
    <ligand>
        <name>ATP</name>
        <dbReference type="ChEBI" id="CHEBI:30616"/>
    </ligand>
</feature>
<gene>
    <name evidence="17 21" type="primary">aroB</name>
    <name evidence="16" type="synonym">aroK</name>
    <name evidence="21" type="ORF">D5R93_06380</name>
</gene>
<feature type="binding site" evidence="16">
    <location>
        <position position="41"/>
    </location>
    <ligand>
        <name>substrate</name>
    </ligand>
</feature>
<keyword evidence="11 17" id="KW-0520">NAD</keyword>
<dbReference type="Gene3D" id="3.40.50.1970">
    <property type="match status" value="1"/>
</dbReference>
<dbReference type="SUPFAM" id="SSF56796">
    <property type="entry name" value="Dehydroquinate synthase-like"/>
    <property type="match status" value="1"/>
</dbReference>
<dbReference type="EC" id="4.2.3.4" evidence="17"/>
<evidence type="ECO:0000256" key="15">
    <source>
        <dbReference type="ARBA" id="ARBA00048567"/>
    </source>
</evidence>
<dbReference type="EC" id="2.7.1.71" evidence="16"/>
<dbReference type="Pfam" id="PF01202">
    <property type="entry name" value="SKI"/>
    <property type="match status" value="1"/>
</dbReference>
<comment type="function">
    <text evidence="16">Catalyzes the specific phosphorylation of the 3-hydroxyl group of shikimic acid using ATP as a cosubstrate.</text>
</comment>
<evidence type="ECO:0000259" key="19">
    <source>
        <dbReference type="Pfam" id="PF01761"/>
    </source>
</evidence>
<keyword evidence="17" id="KW-0862">Zinc</keyword>
<comment type="subunit">
    <text evidence="16">Monomer.</text>
</comment>
<keyword evidence="16" id="KW-0460">Magnesium</keyword>
<dbReference type="PANTHER" id="PTHR43622:SF7">
    <property type="entry name" value="3-DEHYDROQUINATE SYNTHASE, CHLOROPLASTIC"/>
    <property type="match status" value="1"/>
</dbReference>
<protein>
    <recommendedName>
        <fullName evidence="16 17">Multifunctional fusion protein</fullName>
    </recommendedName>
    <domain>
        <recommendedName>
            <fullName evidence="16">Shikimate kinase</fullName>
            <shortName evidence="16">SK</shortName>
            <ecNumber evidence="16">2.7.1.71</ecNumber>
        </recommendedName>
    </domain>
    <domain>
        <recommendedName>
            <fullName evidence="17">3-dehydroquinate synthase</fullName>
            <shortName evidence="17">DHQS</shortName>
            <ecNumber evidence="17">4.2.3.4</ecNumber>
        </recommendedName>
    </domain>
</protein>
<keyword evidence="6 17" id="KW-0028">Amino-acid biosynthesis</keyword>
<keyword evidence="8 17" id="KW-0547">Nucleotide-binding</keyword>
<dbReference type="InterPro" id="IPR016037">
    <property type="entry name" value="DHQ_synth_AroB"/>
</dbReference>
<dbReference type="Pfam" id="PF24621">
    <property type="entry name" value="DHQS_C"/>
    <property type="match status" value="1"/>
</dbReference>
<evidence type="ECO:0000256" key="13">
    <source>
        <dbReference type="ARBA" id="ARBA00023239"/>
    </source>
</evidence>
<dbReference type="CDD" id="cd00464">
    <property type="entry name" value="SK"/>
    <property type="match status" value="1"/>
</dbReference>
<comment type="catalytic activity">
    <reaction evidence="15 16">
        <text>shikimate + ATP = 3-phosphoshikimate + ADP + H(+)</text>
        <dbReference type="Rhea" id="RHEA:13121"/>
        <dbReference type="ChEBI" id="CHEBI:15378"/>
        <dbReference type="ChEBI" id="CHEBI:30616"/>
        <dbReference type="ChEBI" id="CHEBI:36208"/>
        <dbReference type="ChEBI" id="CHEBI:145989"/>
        <dbReference type="ChEBI" id="CHEBI:456216"/>
        <dbReference type="EC" id="2.7.1.71"/>
    </reaction>
</comment>
<evidence type="ECO:0000256" key="6">
    <source>
        <dbReference type="ARBA" id="ARBA00022605"/>
    </source>
</evidence>
<keyword evidence="5 17" id="KW-0963">Cytoplasm</keyword>
<dbReference type="HAMAP" id="MF_00109">
    <property type="entry name" value="Shikimate_kinase"/>
    <property type="match status" value="1"/>
</dbReference>
<evidence type="ECO:0000256" key="18">
    <source>
        <dbReference type="SAM" id="MobiDB-lite"/>
    </source>
</evidence>
<feature type="binding site" evidence="17">
    <location>
        <position position="530"/>
    </location>
    <ligand>
        <name>Zn(2+)</name>
        <dbReference type="ChEBI" id="CHEBI:29105"/>
    </ligand>
</feature>
<dbReference type="SUPFAM" id="SSF52540">
    <property type="entry name" value="P-loop containing nucleoside triphosphate hydrolases"/>
    <property type="match status" value="1"/>
</dbReference>
<feature type="binding site" evidence="17">
    <location>
        <position position="514"/>
    </location>
    <ligand>
        <name>Zn(2+)</name>
        <dbReference type="ChEBI" id="CHEBI:29105"/>
    </ligand>
</feature>
<comment type="subcellular location">
    <subcellularLocation>
        <location evidence="17">Cytoplasm</location>
    </subcellularLocation>
</comment>
<feature type="binding site" evidence="17">
    <location>
        <position position="409"/>
    </location>
    <ligand>
        <name>NAD(+)</name>
        <dbReference type="ChEBI" id="CHEBI:57540"/>
    </ligand>
</feature>
<dbReference type="Pfam" id="PF01761">
    <property type="entry name" value="DHQ_synthase"/>
    <property type="match status" value="1"/>
</dbReference>
<dbReference type="PRINTS" id="PR01100">
    <property type="entry name" value="SHIKIMTKNASE"/>
</dbReference>
<comment type="cofactor">
    <cofactor evidence="17">
        <name>Co(2+)</name>
        <dbReference type="ChEBI" id="CHEBI:48828"/>
    </cofactor>
    <cofactor evidence="17">
        <name>Zn(2+)</name>
        <dbReference type="ChEBI" id="CHEBI:29105"/>
    </cofactor>
    <text evidence="17">Binds 1 divalent metal cation per subunit. Can use either Co(2+) or Zn(2+).</text>
</comment>
<evidence type="ECO:0000256" key="9">
    <source>
        <dbReference type="ARBA" id="ARBA00022777"/>
    </source>
</evidence>
<evidence type="ECO:0000256" key="1">
    <source>
        <dbReference type="ARBA" id="ARBA00001393"/>
    </source>
</evidence>
<comment type="pathway">
    <text evidence="3 17">Metabolic intermediate biosynthesis; chorismate biosynthesis; chorismate from D-erythrose 4-phosphate and phosphoenolpyruvate: step 2/7.</text>
</comment>
<feature type="binding site" evidence="16">
    <location>
        <position position="195"/>
    </location>
    <ligand>
        <name>substrate</name>
    </ligand>
</feature>
<evidence type="ECO:0000256" key="4">
    <source>
        <dbReference type="ARBA" id="ARBA00004842"/>
    </source>
</evidence>
<dbReference type="Gene3D" id="1.20.1090.10">
    <property type="entry name" value="Dehydroquinate synthase-like - alpha domain"/>
    <property type="match status" value="1"/>
</dbReference>
<feature type="region of interest" description="Disordered" evidence="18">
    <location>
        <begin position="120"/>
        <end position="182"/>
    </location>
</feature>
<evidence type="ECO:0000256" key="14">
    <source>
        <dbReference type="ARBA" id="ARBA00023268"/>
    </source>
</evidence>
<dbReference type="Proteomes" id="UP000273001">
    <property type="component" value="Chromosome"/>
</dbReference>